<proteinExistence type="predicted"/>
<name>A0A1A3KGD6_MYCAS</name>
<protein>
    <submittedName>
        <fullName evidence="3">3-(3-hydroxyphenyl)propionate hydroxylase</fullName>
    </submittedName>
</protein>
<dbReference type="GO" id="GO:0071949">
    <property type="term" value="F:FAD binding"/>
    <property type="evidence" value="ECO:0007669"/>
    <property type="project" value="InterPro"/>
</dbReference>
<keyword evidence="1" id="KW-0560">Oxidoreductase</keyword>
<dbReference type="PRINTS" id="PR00420">
    <property type="entry name" value="RNGMNOXGNASE"/>
</dbReference>
<evidence type="ECO:0000259" key="2">
    <source>
        <dbReference type="Pfam" id="PF01494"/>
    </source>
</evidence>
<dbReference type="NCBIfam" id="NF004829">
    <property type="entry name" value="PRK06183.1-3"/>
    <property type="match status" value="1"/>
</dbReference>
<evidence type="ECO:0000313" key="3">
    <source>
        <dbReference type="EMBL" id="OBJ84085.1"/>
    </source>
</evidence>
<dbReference type="SUPFAM" id="SSF51905">
    <property type="entry name" value="FAD/NAD(P)-binding domain"/>
    <property type="match status" value="1"/>
</dbReference>
<dbReference type="Gene3D" id="3.30.70.2450">
    <property type="match status" value="1"/>
</dbReference>
<dbReference type="Gene3D" id="3.50.50.60">
    <property type="entry name" value="FAD/NAD(P)-binding domain"/>
    <property type="match status" value="1"/>
</dbReference>
<dbReference type="GO" id="GO:0019622">
    <property type="term" value="P:3-(3-hydroxy)phenylpropionate catabolic process"/>
    <property type="evidence" value="ECO:0007669"/>
    <property type="project" value="TreeGrafter"/>
</dbReference>
<dbReference type="Pfam" id="PF01494">
    <property type="entry name" value="FAD_binding_3"/>
    <property type="match status" value="1"/>
</dbReference>
<feature type="domain" description="FAD-binding" evidence="2">
    <location>
        <begin position="5"/>
        <end position="347"/>
    </location>
</feature>
<dbReference type="InterPro" id="IPR036188">
    <property type="entry name" value="FAD/NAD-bd_sf"/>
</dbReference>
<comment type="caution">
    <text evidence="3">The sequence shown here is derived from an EMBL/GenBank/DDBJ whole genome shotgun (WGS) entry which is preliminary data.</text>
</comment>
<dbReference type="InterPro" id="IPR050631">
    <property type="entry name" value="PheA/TfdB_FAD_monoxygenase"/>
</dbReference>
<dbReference type="PANTHER" id="PTHR43476">
    <property type="entry name" value="3-(3-HYDROXY-PHENYL)PROPIONATE/3-HYDROXYCINNAMIC ACID HYDROXYLASE"/>
    <property type="match status" value="1"/>
</dbReference>
<gene>
    <name evidence="3" type="ORF">A5640_16815</name>
</gene>
<dbReference type="GO" id="GO:0008688">
    <property type="term" value="F:3-(3-hydroxyphenyl)propionate hydroxylase activity"/>
    <property type="evidence" value="ECO:0007669"/>
    <property type="project" value="TreeGrafter"/>
</dbReference>
<dbReference type="AlphaFoldDB" id="A0A1A3KGD6"/>
<dbReference type="Proteomes" id="UP000093925">
    <property type="component" value="Unassembled WGS sequence"/>
</dbReference>
<dbReference type="PANTHER" id="PTHR43476:SF3">
    <property type="entry name" value="FAD-BINDING MONOOXYGENASE"/>
    <property type="match status" value="1"/>
</dbReference>
<evidence type="ECO:0000256" key="1">
    <source>
        <dbReference type="ARBA" id="ARBA00023002"/>
    </source>
</evidence>
<reference evidence="3 4" key="1">
    <citation type="submission" date="2016-06" db="EMBL/GenBank/DDBJ databases">
        <authorList>
            <person name="Kjaerup R.B."/>
            <person name="Dalgaard T.S."/>
            <person name="Juul-Madsen H.R."/>
        </authorList>
    </citation>
    <scope>NUCLEOTIDE SEQUENCE [LARGE SCALE GENOMIC DNA]</scope>
    <source>
        <strain evidence="3 4">1276495.2</strain>
    </source>
</reference>
<dbReference type="RefSeq" id="WP_065140766.1">
    <property type="nucleotide sequence ID" value="NZ_LZLM01000087.1"/>
</dbReference>
<evidence type="ECO:0000313" key="4">
    <source>
        <dbReference type="Proteomes" id="UP000093925"/>
    </source>
</evidence>
<organism evidence="3 4">
    <name type="scientific">Mycobacterium asiaticum</name>
    <dbReference type="NCBI Taxonomy" id="1790"/>
    <lineage>
        <taxon>Bacteria</taxon>
        <taxon>Bacillati</taxon>
        <taxon>Actinomycetota</taxon>
        <taxon>Actinomycetes</taxon>
        <taxon>Mycobacteriales</taxon>
        <taxon>Mycobacteriaceae</taxon>
        <taxon>Mycobacterium</taxon>
    </lineage>
</organism>
<accession>A0A1A3KGD6</accession>
<dbReference type="InterPro" id="IPR002938">
    <property type="entry name" value="FAD-bd"/>
</dbReference>
<dbReference type="EMBL" id="LZLM01000087">
    <property type="protein sequence ID" value="OBJ84085.1"/>
    <property type="molecule type" value="Genomic_DNA"/>
</dbReference>
<sequence length="526" mass="58639">MTQQVPVVIVGAGPTGIVAATLLAQYGVESLILERWPGVYPQPRAVHLDDEIYRILARLGIAEEFAAISRPTLGLRLLDRHFNVLAQFHRDTARSDHGYPQANMFDQPELECLLRQNLRRYPGVELRGNCDVTAVHARGDRAQVTFTDRTDGSVHRIDAEYVLGCDGANSVVRAQIGSSMRDLRFEQRWLVVDVATDADLGQWDGVYQVCDRVRAGTYMRIGQCRYRWEFRLLDRETARDFDTVAALRPLIAPWTPDVPDSELRLLRVAEYTFRAQIADRWRRGNIFLLGDAAHLTPPFIGQGMGAGVRDAMNLAWKIAAVRRGTLPANALDSYERERKCHARALIRLALVIGWSMTGGGRIGDRARRIMLPRLRFIPGLREKVVDSTTPALRRSALVHKSLRGGPLCGAMCPNPIVAGNRRFDDVAGGGFALITRVSLAADQQELLRTHAVTVVRTRPDDELDEWLRRGRAQAALVRPDRTVLRAARDVSALSRWFSHRFPLGEGAGRGARQGAGATLLAAEKCR</sequence>